<name>A0A2S8SCG5_9RHOB</name>
<dbReference type="EMBL" id="PVEP01000001">
    <property type="protein sequence ID" value="PQV58531.1"/>
    <property type="molecule type" value="Genomic_DNA"/>
</dbReference>
<dbReference type="InterPro" id="IPR043167">
    <property type="entry name" value="LpxI_C_sf"/>
</dbReference>
<dbReference type="Gene3D" id="3.40.140.80">
    <property type="match status" value="1"/>
</dbReference>
<dbReference type="InterPro" id="IPR010415">
    <property type="entry name" value="LpxI_C"/>
</dbReference>
<dbReference type="InterPro" id="IPR053174">
    <property type="entry name" value="LpxI"/>
</dbReference>
<dbReference type="InterPro" id="IPR041255">
    <property type="entry name" value="LpxI_N"/>
</dbReference>
<dbReference type="OrthoDB" id="9789836at2"/>
<evidence type="ECO:0008006" key="5">
    <source>
        <dbReference type="Google" id="ProtNLM"/>
    </source>
</evidence>
<dbReference type="Proteomes" id="UP000238338">
    <property type="component" value="Unassembled WGS sequence"/>
</dbReference>
<accession>A0A2S8SCG5</accession>
<dbReference type="AlphaFoldDB" id="A0A2S8SCG5"/>
<sequence length="272" mass="27853">MSVTAIIAGQGALPVALASALRDRGEAFVVAEMEGFPSDLADPLRFRVERLVPFLDALADQGVERVVFAGSMRRPPIEAELIDARTATLVPRLLGALQSGDDALLRAVIAIFEDWGFTVTGADAVAPDLVPAAGLLTGDPSAADRSDAARAAEIVAALGPLDLGQGAVVAQGLCLAVETLPGTDAMLDFAGAHAGALRPDPKAGRGVFYKAPKPGQDRRIDLPTLGPGTVERAAKAGLAGIAWEAGGVILLDRPAMVAAAAAAGLFLWAREP</sequence>
<evidence type="ECO:0000313" key="3">
    <source>
        <dbReference type="EMBL" id="PQV58531.1"/>
    </source>
</evidence>
<dbReference type="Pfam" id="PF06230">
    <property type="entry name" value="LpxI_C"/>
    <property type="match status" value="1"/>
</dbReference>
<dbReference type="RefSeq" id="WP_105512802.1">
    <property type="nucleotide sequence ID" value="NZ_PVEP01000001.1"/>
</dbReference>
<dbReference type="Gene3D" id="3.40.50.20">
    <property type="match status" value="1"/>
</dbReference>
<dbReference type="PANTHER" id="PTHR39962">
    <property type="entry name" value="BLL4848 PROTEIN"/>
    <property type="match status" value="1"/>
</dbReference>
<gene>
    <name evidence="3" type="ORF">LX70_00343</name>
</gene>
<organism evidence="3 4">
    <name type="scientific">Albidovulum denitrificans</name>
    <dbReference type="NCBI Taxonomy" id="404881"/>
    <lineage>
        <taxon>Bacteria</taxon>
        <taxon>Pseudomonadati</taxon>
        <taxon>Pseudomonadota</taxon>
        <taxon>Alphaproteobacteria</taxon>
        <taxon>Rhodobacterales</taxon>
        <taxon>Paracoccaceae</taxon>
        <taxon>Albidovulum</taxon>
    </lineage>
</organism>
<feature type="domain" description="LpxI C-terminal" evidence="1">
    <location>
        <begin position="134"/>
        <end position="268"/>
    </location>
</feature>
<reference evidence="3 4" key="1">
    <citation type="submission" date="2018-02" db="EMBL/GenBank/DDBJ databases">
        <title>Genomic Encyclopedia of Archaeal and Bacterial Type Strains, Phase II (KMG-II): from individual species to whole genera.</title>
        <authorList>
            <person name="Goeker M."/>
        </authorList>
    </citation>
    <scope>NUCLEOTIDE SEQUENCE [LARGE SCALE GENOMIC DNA]</scope>
    <source>
        <strain evidence="3 4">DSM 18921</strain>
    </source>
</reference>
<comment type="caution">
    <text evidence="3">The sequence shown here is derived from an EMBL/GenBank/DDBJ whole genome shotgun (WGS) entry which is preliminary data.</text>
</comment>
<keyword evidence="4" id="KW-1185">Reference proteome</keyword>
<evidence type="ECO:0000259" key="2">
    <source>
        <dbReference type="Pfam" id="PF17930"/>
    </source>
</evidence>
<evidence type="ECO:0000259" key="1">
    <source>
        <dbReference type="Pfam" id="PF06230"/>
    </source>
</evidence>
<proteinExistence type="predicted"/>
<evidence type="ECO:0000313" key="4">
    <source>
        <dbReference type="Proteomes" id="UP000238338"/>
    </source>
</evidence>
<protein>
    <recommendedName>
        <fullName evidence="5">Phosphatidate cytidylyltransferase</fullName>
    </recommendedName>
</protein>
<dbReference type="Pfam" id="PF17930">
    <property type="entry name" value="LpxI_N"/>
    <property type="match status" value="1"/>
</dbReference>
<feature type="domain" description="LpxI N-terminal" evidence="2">
    <location>
        <begin position="5"/>
        <end position="129"/>
    </location>
</feature>
<dbReference type="PANTHER" id="PTHR39962:SF1">
    <property type="entry name" value="LPXI FAMILY PROTEIN"/>
    <property type="match status" value="1"/>
</dbReference>